<organism evidence="1 2">
    <name type="scientific">Oryza sativa subsp. japonica</name>
    <name type="common">Rice</name>
    <dbReference type="NCBI Taxonomy" id="39947"/>
    <lineage>
        <taxon>Eukaryota</taxon>
        <taxon>Viridiplantae</taxon>
        <taxon>Streptophyta</taxon>
        <taxon>Embryophyta</taxon>
        <taxon>Tracheophyta</taxon>
        <taxon>Spermatophyta</taxon>
        <taxon>Magnoliopsida</taxon>
        <taxon>Liliopsida</taxon>
        <taxon>Poales</taxon>
        <taxon>Poaceae</taxon>
        <taxon>BOP clade</taxon>
        <taxon>Oryzoideae</taxon>
        <taxon>Oryzeae</taxon>
        <taxon>Oryzinae</taxon>
        <taxon>Oryza</taxon>
        <taxon>Oryza sativa</taxon>
    </lineage>
</organism>
<reference evidence="1 2" key="2">
    <citation type="journal article" date="2013" name="Plant Cell Physiol.">
        <title>Rice Annotation Project Database (RAP-DB): an integrative and interactive database for rice genomics.</title>
        <authorList>
            <person name="Sakai H."/>
            <person name="Lee S.S."/>
            <person name="Tanaka T."/>
            <person name="Numa H."/>
            <person name="Kim J."/>
            <person name="Kawahara Y."/>
            <person name="Wakimoto H."/>
            <person name="Yang C.C."/>
            <person name="Iwamoto M."/>
            <person name="Abe T."/>
            <person name="Yamada Y."/>
            <person name="Muto A."/>
            <person name="Inokuchi H."/>
            <person name="Ikemura T."/>
            <person name="Matsumoto T."/>
            <person name="Sasaki T."/>
            <person name="Itoh T."/>
        </authorList>
    </citation>
    <scope>NUCLEOTIDE SEQUENCE [LARGE SCALE GENOMIC DNA]</scope>
    <source>
        <strain evidence="2">cv. Nipponbare</strain>
    </source>
</reference>
<accession>A0A0P0Y387</accession>
<evidence type="ECO:0000313" key="2">
    <source>
        <dbReference type="Proteomes" id="UP000059680"/>
    </source>
</evidence>
<dbReference type="InParanoid" id="A0A0P0Y387"/>
<dbReference type="PaxDb" id="39947-A0A0P0Y387"/>
<proteinExistence type="predicted"/>
<protein>
    <submittedName>
        <fullName evidence="1">Os11g0550200 protein</fullName>
    </submittedName>
</protein>
<dbReference type="AlphaFoldDB" id="A0A0P0Y387"/>
<dbReference type="Proteomes" id="UP000059680">
    <property type="component" value="Chromosome 11"/>
</dbReference>
<reference evidence="2" key="1">
    <citation type="journal article" date="2005" name="Nature">
        <title>The map-based sequence of the rice genome.</title>
        <authorList>
            <consortium name="International rice genome sequencing project (IRGSP)"/>
            <person name="Matsumoto T."/>
            <person name="Wu J."/>
            <person name="Kanamori H."/>
            <person name="Katayose Y."/>
            <person name="Fujisawa M."/>
            <person name="Namiki N."/>
            <person name="Mizuno H."/>
            <person name="Yamamoto K."/>
            <person name="Antonio B.A."/>
            <person name="Baba T."/>
            <person name="Sakata K."/>
            <person name="Nagamura Y."/>
            <person name="Aoki H."/>
            <person name="Arikawa K."/>
            <person name="Arita K."/>
            <person name="Bito T."/>
            <person name="Chiden Y."/>
            <person name="Fujitsuka N."/>
            <person name="Fukunaka R."/>
            <person name="Hamada M."/>
            <person name="Harada C."/>
            <person name="Hayashi A."/>
            <person name="Hijishita S."/>
            <person name="Honda M."/>
            <person name="Hosokawa S."/>
            <person name="Ichikawa Y."/>
            <person name="Idonuma A."/>
            <person name="Iijima M."/>
            <person name="Ikeda M."/>
            <person name="Ikeno M."/>
            <person name="Ito K."/>
            <person name="Ito S."/>
            <person name="Ito T."/>
            <person name="Ito Y."/>
            <person name="Ito Y."/>
            <person name="Iwabuchi A."/>
            <person name="Kamiya K."/>
            <person name="Karasawa W."/>
            <person name="Kurita K."/>
            <person name="Katagiri S."/>
            <person name="Kikuta A."/>
            <person name="Kobayashi H."/>
            <person name="Kobayashi N."/>
            <person name="Machita K."/>
            <person name="Maehara T."/>
            <person name="Masukawa M."/>
            <person name="Mizubayashi T."/>
            <person name="Mukai Y."/>
            <person name="Nagasaki H."/>
            <person name="Nagata Y."/>
            <person name="Naito S."/>
            <person name="Nakashima M."/>
            <person name="Nakama Y."/>
            <person name="Nakamichi Y."/>
            <person name="Nakamura M."/>
            <person name="Meguro A."/>
            <person name="Negishi M."/>
            <person name="Ohta I."/>
            <person name="Ohta T."/>
            <person name="Okamoto M."/>
            <person name="Ono N."/>
            <person name="Saji S."/>
            <person name="Sakaguchi M."/>
            <person name="Sakai K."/>
            <person name="Shibata M."/>
            <person name="Shimokawa T."/>
            <person name="Song J."/>
            <person name="Takazaki Y."/>
            <person name="Terasawa K."/>
            <person name="Tsugane M."/>
            <person name="Tsuji K."/>
            <person name="Ueda S."/>
            <person name="Waki K."/>
            <person name="Yamagata H."/>
            <person name="Yamamoto M."/>
            <person name="Yamamoto S."/>
            <person name="Yamane H."/>
            <person name="Yoshiki S."/>
            <person name="Yoshihara R."/>
            <person name="Yukawa K."/>
            <person name="Zhong H."/>
            <person name="Yano M."/>
            <person name="Yuan Q."/>
            <person name="Ouyang S."/>
            <person name="Liu J."/>
            <person name="Jones K.M."/>
            <person name="Gansberger K."/>
            <person name="Moffat K."/>
            <person name="Hill J."/>
            <person name="Bera J."/>
            <person name="Fadrosh D."/>
            <person name="Jin S."/>
            <person name="Johri S."/>
            <person name="Kim M."/>
            <person name="Overton L."/>
            <person name="Reardon M."/>
            <person name="Tsitrin T."/>
            <person name="Vuong H."/>
            <person name="Weaver B."/>
            <person name="Ciecko A."/>
            <person name="Tallon L."/>
            <person name="Jackson J."/>
            <person name="Pai G."/>
            <person name="Aken S.V."/>
            <person name="Utterback T."/>
            <person name="Reidmuller S."/>
            <person name="Feldblyum T."/>
            <person name="Hsiao J."/>
            <person name="Zismann V."/>
            <person name="Iobst S."/>
            <person name="de Vazeille A.R."/>
            <person name="Buell C.R."/>
            <person name="Ying K."/>
            <person name="Li Y."/>
            <person name="Lu T."/>
            <person name="Huang Y."/>
            <person name="Zhao Q."/>
            <person name="Feng Q."/>
            <person name="Zhang L."/>
            <person name="Zhu J."/>
            <person name="Weng Q."/>
            <person name="Mu J."/>
            <person name="Lu Y."/>
            <person name="Fan D."/>
            <person name="Liu Y."/>
            <person name="Guan J."/>
            <person name="Zhang Y."/>
            <person name="Yu S."/>
            <person name="Liu X."/>
            <person name="Zhang Y."/>
            <person name="Hong G."/>
            <person name="Han B."/>
            <person name="Choisne N."/>
            <person name="Demange N."/>
            <person name="Orjeda G."/>
            <person name="Samain S."/>
            <person name="Cattolico L."/>
            <person name="Pelletier E."/>
            <person name="Couloux A."/>
            <person name="Segurens B."/>
            <person name="Wincker P."/>
            <person name="D'Hont A."/>
            <person name="Scarpelli C."/>
            <person name="Weissenbach J."/>
            <person name="Salanoubat M."/>
            <person name="Quetier F."/>
            <person name="Yu Y."/>
            <person name="Kim H.R."/>
            <person name="Rambo T."/>
            <person name="Currie J."/>
            <person name="Collura K."/>
            <person name="Luo M."/>
            <person name="Yang T."/>
            <person name="Ammiraju J.S.S."/>
            <person name="Engler F."/>
            <person name="Soderlund C."/>
            <person name="Wing R.A."/>
            <person name="Palmer L.E."/>
            <person name="de la Bastide M."/>
            <person name="Spiegel L."/>
            <person name="Nascimento L."/>
            <person name="Zutavern T."/>
            <person name="O'Shaughnessy A."/>
            <person name="Dike S."/>
            <person name="Dedhia N."/>
            <person name="Preston R."/>
            <person name="Balija V."/>
            <person name="McCombie W.R."/>
            <person name="Chow T."/>
            <person name="Chen H."/>
            <person name="Chung M."/>
            <person name="Chen C."/>
            <person name="Shaw J."/>
            <person name="Wu H."/>
            <person name="Hsiao K."/>
            <person name="Chao Y."/>
            <person name="Chu M."/>
            <person name="Cheng C."/>
            <person name="Hour A."/>
            <person name="Lee P."/>
            <person name="Lin S."/>
            <person name="Lin Y."/>
            <person name="Liou J."/>
            <person name="Liu S."/>
            <person name="Hsing Y."/>
            <person name="Raghuvanshi S."/>
            <person name="Mohanty A."/>
            <person name="Bharti A.K."/>
            <person name="Gaur A."/>
            <person name="Gupta V."/>
            <person name="Kumar D."/>
            <person name="Ravi V."/>
            <person name="Vij S."/>
            <person name="Kapur A."/>
            <person name="Khurana P."/>
            <person name="Khurana P."/>
            <person name="Khurana J.P."/>
            <person name="Tyagi A.K."/>
            <person name="Gaikwad K."/>
            <person name="Singh A."/>
            <person name="Dalal V."/>
            <person name="Srivastava S."/>
            <person name="Dixit A."/>
            <person name="Pal A.K."/>
            <person name="Ghazi I.A."/>
            <person name="Yadav M."/>
            <person name="Pandit A."/>
            <person name="Bhargava A."/>
            <person name="Sureshbabu K."/>
            <person name="Batra K."/>
            <person name="Sharma T.R."/>
            <person name="Mohapatra T."/>
            <person name="Singh N.K."/>
            <person name="Messing J."/>
            <person name="Nelson A.B."/>
            <person name="Fuks G."/>
            <person name="Kavchok S."/>
            <person name="Keizer G."/>
            <person name="Linton E."/>
            <person name="Llaca V."/>
            <person name="Song R."/>
            <person name="Tanyolac B."/>
            <person name="Young S."/>
            <person name="Ho-Il K."/>
            <person name="Hahn J.H."/>
            <person name="Sangsakoo G."/>
            <person name="Vanavichit A."/>
            <person name="de Mattos Luiz.A.T."/>
            <person name="Zimmer P.D."/>
            <person name="Malone G."/>
            <person name="Dellagostin O."/>
            <person name="de Oliveira A.C."/>
            <person name="Bevan M."/>
            <person name="Bancroft I."/>
            <person name="Minx P."/>
            <person name="Cordum H."/>
            <person name="Wilson R."/>
            <person name="Cheng Z."/>
            <person name="Jin W."/>
            <person name="Jiang J."/>
            <person name="Leong S.A."/>
            <person name="Iwama H."/>
            <person name="Gojobori T."/>
            <person name="Itoh T."/>
            <person name="Niimura Y."/>
            <person name="Fujii Y."/>
            <person name="Habara T."/>
            <person name="Sakai H."/>
            <person name="Sato Y."/>
            <person name="Wilson G."/>
            <person name="Kumar K."/>
            <person name="McCouch S."/>
            <person name="Juretic N."/>
            <person name="Hoen D."/>
            <person name="Wright S."/>
            <person name="Bruskiewich R."/>
            <person name="Bureau T."/>
            <person name="Miyao A."/>
            <person name="Hirochika H."/>
            <person name="Nishikawa T."/>
            <person name="Kadowaki K."/>
            <person name="Sugiura M."/>
            <person name="Burr B."/>
            <person name="Sasaki T."/>
        </authorList>
    </citation>
    <scope>NUCLEOTIDE SEQUENCE [LARGE SCALE GENOMIC DNA]</scope>
    <source>
        <strain evidence="2">cv. Nipponbare</strain>
    </source>
</reference>
<gene>
    <name evidence="1" type="ordered locus">Os11g0550200</name>
    <name evidence="1" type="ORF">OSNPB_110550200</name>
</gene>
<reference evidence="1 2" key="3">
    <citation type="journal article" date="2013" name="Rice">
        <title>Improvement of the Oryza sativa Nipponbare reference genome using next generation sequence and optical map data.</title>
        <authorList>
            <person name="Kawahara Y."/>
            <person name="de la Bastide M."/>
            <person name="Hamilton J.P."/>
            <person name="Kanamori H."/>
            <person name="McCombie W.R."/>
            <person name="Ouyang S."/>
            <person name="Schwartz D.C."/>
            <person name="Tanaka T."/>
            <person name="Wu J."/>
            <person name="Zhou S."/>
            <person name="Childs K.L."/>
            <person name="Davidson R.M."/>
            <person name="Lin H."/>
            <person name="Quesada-Ocampo L."/>
            <person name="Vaillancourt B."/>
            <person name="Sakai H."/>
            <person name="Lee S.S."/>
            <person name="Kim J."/>
            <person name="Numa H."/>
            <person name="Itoh T."/>
            <person name="Buell C.R."/>
            <person name="Matsumoto T."/>
        </authorList>
    </citation>
    <scope>NUCLEOTIDE SEQUENCE [LARGE SCALE GENOMIC DNA]</scope>
    <source>
        <strain evidence="2">cv. Nipponbare</strain>
    </source>
</reference>
<dbReference type="EMBL" id="AP014967">
    <property type="protein sequence ID" value="BAT14421.1"/>
    <property type="molecule type" value="Genomic_DNA"/>
</dbReference>
<evidence type="ECO:0000313" key="1">
    <source>
        <dbReference type="EMBL" id="BAT14421.1"/>
    </source>
</evidence>
<name>A0A0P0Y387_ORYSJ</name>
<sequence>MRKEDEERGHRYQMKRRACRGDRVITTVKMAMAPATVSRHGLVGAGYQERPCRRGESDWMGYGGRWGSGLHSPLDAFYKNILMQCRLTMPATMTTTTWTL</sequence>
<keyword evidence="2" id="KW-1185">Reference proteome</keyword>